<organism evidence="2 3">
    <name type="scientific">Cadophora malorum</name>
    <dbReference type="NCBI Taxonomy" id="108018"/>
    <lineage>
        <taxon>Eukaryota</taxon>
        <taxon>Fungi</taxon>
        <taxon>Dikarya</taxon>
        <taxon>Ascomycota</taxon>
        <taxon>Pezizomycotina</taxon>
        <taxon>Leotiomycetes</taxon>
        <taxon>Helotiales</taxon>
        <taxon>Ploettnerulaceae</taxon>
        <taxon>Cadophora</taxon>
    </lineage>
</organism>
<sequence length="82" mass="9226">MAKPQHNQQVAQQPNTPPNHPLFPRVAGNLQIDAVTNASMAFGALPVTPNGTIQDRELYQRHVLRNIDFRNPNSNQADIHRH</sequence>
<dbReference type="AlphaFoldDB" id="A0A8H7TA30"/>
<comment type="caution">
    <text evidence="2">The sequence shown here is derived from an EMBL/GenBank/DDBJ whole genome shotgun (WGS) entry which is preliminary data.</text>
</comment>
<gene>
    <name evidence="2" type="ORF">IFR04_011828</name>
</gene>
<evidence type="ECO:0000313" key="3">
    <source>
        <dbReference type="Proteomes" id="UP000664132"/>
    </source>
</evidence>
<keyword evidence="3" id="KW-1185">Reference proteome</keyword>
<feature type="compositionally biased region" description="Polar residues" evidence="1">
    <location>
        <begin position="1"/>
        <end position="14"/>
    </location>
</feature>
<protein>
    <submittedName>
        <fullName evidence="2">Uncharacterized protein</fullName>
    </submittedName>
</protein>
<evidence type="ECO:0000313" key="2">
    <source>
        <dbReference type="EMBL" id="KAG4415056.1"/>
    </source>
</evidence>
<proteinExistence type="predicted"/>
<accession>A0A8H7TA30</accession>
<dbReference type="EMBL" id="JAFJYH010000238">
    <property type="protein sequence ID" value="KAG4415056.1"/>
    <property type="molecule type" value="Genomic_DNA"/>
</dbReference>
<feature type="region of interest" description="Disordered" evidence="1">
    <location>
        <begin position="1"/>
        <end position="23"/>
    </location>
</feature>
<reference evidence="2" key="1">
    <citation type="submission" date="2021-02" db="EMBL/GenBank/DDBJ databases">
        <title>Genome sequence Cadophora malorum strain M34.</title>
        <authorList>
            <person name="Stefanovic E."/>
            <person name="Vu D."/>
            <person name="Scully C."/>
            <person name="Dijksterhuis J."/>
            <person name="Roader J."/>
            <person name="Houbraken J."/>
        </authorList>
    </citation>
    <scope>NUCLEOTIDE SEQUENCE</scope>
    <source>
        <strain evidence="2">M34</strain>
    </source>
</reference>
<evidence type="ECO:0000256" key="1">
    <source>
        <dbReference type="SAM" id="MobiDB-lite"/>
    </source>
</evidence>
<name>A0A8H7TA30_9HELO</name>
<dbReference type="Proteomes" id="UP000664132">
    <property type="component" value="Unassembled WGS sequence"/>
</dbReference>